<dbReference type="InterPro" id="IPR036691">
    <property type="entry name" value="Endo/exonu/phosph_ase_sf"/>
</dbReference>
<name>A0ABC8U4C6_9AQUA</name>
<evidence type="ECO:0000256" key="2">
    <source>
        <dbReference type="ARBA" id="ARBA00022801"/>
    </source>
</evidence>
<dbReference type="Pfam" id="PF22669">
    <property type="entry name" value="Exo_endo_phos2"/>
    <property type="match status" value="1"/>
</dbReference>
<dbReference type="GO" id="GO:0016787">
    <property type="term" value="F:hydrolase activity"/>
    <property type="evidence" value="ECO:0007669"/>
    <property type="project" value="UniProtKB-KW"/>
</dbReference>
<dbReference type="InterPro" id="IPR045849">
    <property type="entry name" value="IP5P_plant"/>
</dbReference>
<dbReference type="PANTHER" id="PTHR45666">
    <property type="entry name" value="TYPE IV INOSITOL POLYPHOSPHATE 5-PHOSPHATASE 9"/>
    <property type="match status" value="1"/>
</dbReference>
<dbReference type="AlphaFoldDB" id="A0ABC8U4C6"/>
<organism evidence="4 5">
    <name type="scientific">Ilex paraguariensis</name>
    <name type="common">yerba mate</name>
    <dbReference type="NCBI Taxonomy" id="185542"/>
    <lineage>
        <taxon>Eukaryota</taxon>
        <taxon>Viridiplantae</taxon>
        <taxon>Streptophyta</taxon>
        <taxon>Embryophyta</taxon>
        <taxon>Tracheophyta</taxon>
        <taxon>Spermatophyta</taxon>
        <taxon>Magnoliopsida</taxon>
        <taxon>eudicotyledons</taxon>
        <taxon>Gunneridae</taxon>
        <taxon>Pentapetalae</taxon>
        <taxon>asterids</taxon>
        <taxon>campanulids</taxon>
        <taxon>Aquifoliales</taxon>
        <taxon>Aquifoliaceae</taxon>
        <taxon>Ilex</taxon>
    </lineage>
</organism>
<feature type="domain" description="Inositol polyphosphate-related phosphatase" evidence="3">
    <location>
        <begin position="55"/>
        <end position="393"/>
    </location>
</feature>
<keyword evidence="2" id="KW-0378">Hydrolase</keyword>
<evidence type="ECO:0000313" key="4">
    <source>
        <dbReference type="EMBL" id="CAK9174780.1"/>
    </source>
</evidence>
<dbReference type="FunFam" id="3.60.10.10:FF:000053">
    <property type="entry name" value="Type IV inositol polyphosphate 5-phosphatase 9"/>
    <property type="match status" value="1"/>
</dbReference>
<evidence type="ECO:0000256" key="1">
    <source>
        <dbReference type="ARBA" id="ARBA00010768"/>
    </source>
</evidence>
<comment type="caution">
    <text evidence="4">The sequence shown here is derived from an EMBL/GenBank/DDBJ whole genome shotgun (WGS) entry which is preliminary data.</text>
</comment>
<proteinExistence type="inferred from homology"/>
<accession>A0ABC8U4C6</accession>
<dbReference type="SUPFAM" id="SSF56219">
    <property type="entry name" value="DNase I-like"/>
    <property type="match status" value="1"/>
</dbReference>
<keyword evidence="5" id="KW-1185">Reference proteome</keyword>
<dbReference type="PANTHER" id="PTHR45666:SF18">
    <property type="entry name" value="TYPE IV INOSITOL POLYPHOSPHATE 5-PHOSPHATASE 9"/>
    <property type="match status" value="1"/>
</dbReference>
<protein>
    <recommendedName>
        <fullName evidence="3">Inositol polyphosphate-related phosphatase domain-containing protein</fullName>
    </recommendedName>
</protein>
<sequence length="442" mass="50719">MWPRLVASKILRKRLGSNNFVADFPSNPESFLETQSLDQESICSKITFHHNEQTRNYKVFVSTWNVAGVTPTDDLNMEELLLTCNTPCEIYVLGFQEVVPLRAANVLGSENHRISMKWNSLIRQTLNKKTCSRDRNKEATLKENQNNFFAEGGKSTDITPGFRCTISKQMVGILISVWVRNDLQCYIRNPSVSCVGCGIMGCLGNKGSVSVRFRLHETSFCFVCSHLASGGREGDERHRNSNFLEILDRTSFPRGPSLDLPRKILDHDRVILLGDLNYRISLPESDTRLLVYRREWNALLENDQLRTELMEGQIFQGWHEGTINFAPTYKYYPDSDEYSSGIGGRKGEKKRAPAWIIWCGEGLKQHIYTRGESKLSDHRPVKAIFTAEVGILRKGYKNFFLSERFDRIHITNRLVMPSHDDFRGIAPSRFRLRDLFTPYEAC</sequence>
<reference evidence="4 5" key="1">
    <citation type="submission" date="2024-02" db="EMBL/GenBank/DDBJ databases">
        <authorList>
            <person name="Vignale AGUSTIN F."/>
            <person name="Sosa J E."/>
            <person name="Modenutti C."/>
        </authorList>
    </citation>
    <scope>NUCLEOTIDE SEQUENCE [LARGE SCALE GENOMIC DNA]</scope>
</reference>
<dbReference type="Gene3D" id="3.60.10.10">
    <property type="entry name" value="Endonuclease/exonuclease/phosphatase"/>
    <property type="match status" value="1"/>
</dbReference>
<dbReference type="EMBL" id="CAUOFW020006436">
    <property type="protein sequence ID" value="CAK9174780.1"/>
    <property type="molecule type" value="Genomic_DNA"/>
</dbReference>
<gene>
    <name evidence="4" type="ORF">ILEXP_LOCUS44543</name>
</gene>
<evidence type="ECO:0000259" key="3">
    <source>
        <dbReference type="SMART" id="SM00128"/>
    </source>
</evidence>
<dbReference type="InterPro" id="IPR000300">
    <property type="entry name" value="IPPc"/>
</dbReference>
<dbReference type="Proteomes" id="UP001642360">
    <property type="component" value="Unassembled WGS sequence"/>
</dbReference>
<comment type="similarity">
    <text evidence="1">Belongs to the inositol polyphosphate 5-phosphatase family.</text>
</comment>
<dbReference type="SMART" id="SM00128">
    <property type="entry name" value="IPPc"/>
    <property type="match status" value="1"/>
</dbReference>
<evidence type="ECO:0000313" key="5">
    <source>
        <dbReference type="Proteomes" id="UP001642360"/>
    </source>
</evidence>